<dbReference type="GO" id="GO:0003677">
    <property type="term" value="F:DNA binding"/>
    <property type="evidence" value="ECO:0007669"/>
    <property type="project" value="InterPro"/>
</dbReference>
<dbReference type="Gene3D" id="3.30.420.10">
    <property type="entry name" value="Ribonuclease H-like superfamily/Ribonuclease H"/>
    <property type="match status" value="1"/>
</dbReference>
<evidence type="ECO:0000313" key="2">
    <source>
        <dbReference type="EMBL" id="KAF2180178.1"/>
    </source>
</evidence>
<dbReference type="InterPro" id="IPR036397">
    <property type="entry name" value="RNaseH_sf"/>
</dbReference>
<proteinExistence type="predicted"/>
<dbReference type="GO" id="GO:0015074">
    <property type="term" value="P:DNA integration"/>
    <property type="evidence" value="ECO:0007669"/>
    <property type="project" value="InterPro"/>
</dbReference>
<dbReference type="InterPro" id="IPR009057">
    <property type="entry name" value="Homeodomain-like_sf"/>
</dbReference>
<dbReference type="OrthoDB" id="3783684at2759"/>
<evidence type="ECO:0000313" key="3">
    <source>
        <dbReference type="Proteomes" id="UP000800200"/>
    </source>
</evidence>
<protein>
    <recommendedName>
        <fullName evidence="1">Transposase Tc1-like domain-containing protein</fullName>
    </recommendedName>
</protein>
<keyword evidence="3" id="KW-1185">Reference proteome</keyword>
<dbReference type="Pfam" id="PF01498">
    <property type="entry name" value="HTH_Tnp_Tc3_2"/>
    <property type="match status" value="1"/>
</dbReference>
<feature type="domain" description="Transposase Tc1-like" evidence="1">
    <location>
        <begin position="88"/>
        <end position="148"/>
    </location>
</feature>
<accession>A0A6A6DP48</accession>
<dbReference type="Proteomes" id="UP000800200">
    <property type="component" value="Unassembled WGS sequence"/>
</dbReference>
<dbReference type="SUPFAM" id="SSF46689">
    <property type="entry name" value="Homeodomain-like"/>
    <property type="match status" value="1"/>
</dbReference>
<reference evidence="2" key="1">
    <citation type="journal article" date="2020" name="Stud. Mycol.">
        <title>101 Dothideomycetes genomes: a test case for predicting lifestyles and emergence of pathogens.</title>
        <authorList>
            <person name="Haridas S."/>
            <person name="Albert R."/>
            <person name="Binder M."/>
            <person name="Bloem J."/>
            <person name="Labutti K."/>
            <person name="Salamov A."/>
            <person name="Andreopoulos B."/>
            <person name="Baker S."/>
            <person name="Barry K."/>
            <person name="Bills G."/>
            <person name="Bluhm B."/>
            <person name="Cannon C."/>
            <person name="Castanera R."/>
            <person name="Culley D."/>
            <person name="Daum C."/>
            <person name="Ezra D."/>
            <person name="Gonzalez J."/>
            <person name="Henrissat B."/>
            <person name="Kuo A."/>
            <person name="Liang C."/>
            <person name="Lipzen A."/>
            <person name="Lutzoni F."/>
            <person name="Magnuson J."/>
            <person name="Mondo S."/>
            <person name="Nolan M."/>
            <person name="Ohm R."/>
            <person name="Pangilinan J."/>
            <person name="Park H.-J."/>
            <person name="Ramirez L."/>
            <person name="Alfaro M."/>
            <person name="Sun H."/>
            <person name="Tritt A."/>
            <person name="Yoshinaga Y."/>
            <person name="Zwiers L.-H."/>
            <person name="Turgeon B."/>
            <person name="Goodwin S."/>
            <person name="Spatafora J."/>
            <person name="Crous P."/>
            <person name="Grigoriev I."/>
        </authorList>
    </citation>
    <scope>NUCLEOTIDE SEQUENCE</scope>
    <source>
        <strain evidence="2">CBS 207.26</strain>
    </source>
</reference>
<organism evidence="2 3">
    <name type="scientific">Zopfia rhizophila CBS 207.26</name>
    <dbReference type="NCBI Taxonomy" id="1314779"/>
    <lineage>
        <taxon>Eukaryota</taxon>
        <taxon>Fungi</taxon>
        <taxon>Dikarya</taxon>
        <taxon>Ascomycota</taxon>
        <taxon>Pezizomycotina</taxon>
        <taxon>Dothideomycetes</taxon>
        <taxon>Dothideomycetes incertae sedis</taxon>
        <taxon>Zopfiaceae</taxon>
        <taxon>Zopfia</taxon>
    </lineage>
</organism>
<dbReference type="EMBL" id="ML994659">
    <property type="protein sequence ID" value="KAF2180178.1"/>
    <property type="molecule type" value="Genomic_DNA"/>
</dbReference>
<evidence type="ECO:0000259" key="1">
    <source>
        <dbReference type="Pfam" id="PF01498"/>
    </source>
</evidence>
<dbReference type="GO" id="GO:0006313">
    <property type="term" value="P:DNA transposition"/>
    <property type="evidence" value="ECO:0007669"/>
    <property type="project" value="InterPro"/>
</dbReference>
<name>A0A6A6DP48_9PEZI</name>
<sequence length="210" mass="24568">MYLFQHSHLATMPKTPQRRLTYKERVRIHTLAELGWKQVDIARQLGIPQQTISICLKSPETPTKPKGRPPILDTPLRQLLVRHATEDAEQRRKTCEEIAHELGINVCRRLLIKAFEKELYHRRKATEKPFINGDQRHQRVMWAWEHLDWSDEQWASVGWSDEMSARTGAGEVYVIRLAEEKFHRDCMIPKFKGYSSCIAWSIITLDAKGL</sequence>
<dbReference type="AlphaFoldDB" id="A0A6A6DP48"/>
<gene>
    <name evidence="2" type="ORF">K469DRAFT_796305</name>
</gene>
<dbReference type="InterPro" id="IPR002492">
    <property type="entry name" value="Transposase_Tc1-like"/>
</dbReference>
<dbReference type="Gene3D" id="1.10.10.60">
    <property type="entry name" value="Homeodomain-like"/>
    <property type="match status" value="1"/>
</dbReference>